<comment type="caution">
    <text evidence="1">The sequence shown here is derived from an EMBL/GenBank/DDBJ whole genome shotgun (WGS) entry which is preliminary data.</text>
</comment>
<organism evidence="1 2">
    <name type="scientific">Candidatus Pantoea gossypiicola</name>
    <dbReference type="NCBI Taxonomy" id="2608008"/>
    <lineage>
        <taxon>Bacteria</taxon>
        <taxon>Pseudomonadati</taxon>
        <taxon>Pseudomonadota</taxon>
        <taxon>Gammaproteobacteria</taxon>
        <taxon>Enterobacterales</taxon>
        <taxon>Erwiniaceae</taxon>
        <taxon>Pantoea</taxon>
    </lineage>
</organism>
<dbReference type="Proteomes" id="UP000324255">
    <property type="component" value="Unassembled WGS sequence"/>
</dbReference>
<accession>A0AB34CEC5</accession>
<dbReference type="Pfam" id="PF13973">
    <property type="entry name" value="DUF4222"/>
    <property type="match status" value="1"/>
</dbReference>
<evidence type="ECO:0000313" key="1">
    <source>
        <dbReference type="EMBL" id="KAA6119637.1"/>
    </source>
</evidence>
<reference evidence="1 2" key="1">
    <citation type="submission" date="2019-09" db="EMBL/GenBank/DDBJ databases">
        <title>Genomic diversity of phyloplane-associated Pantoea species in Pakistan cotton crop.</title>
        <authorList>
            <person name="Tufail M.R."/>
            <person name="Cook D.R."/>
        </authorList>
    </citation>
    <scope>NUCLEOTIDE SEQUENCE [LARGE SCALE GENOMIC DNA]</scope>
    <source>
        <strain evidence="1 2">B_8</strain>
    </source>
</reference>
<dbReference type="AlphaFoldDB" id="A0AB34CEC5"/>
<dbReference type="InterPro" id="IPR025317">
    <property type="entry name" value="DUF4222"/>
</dbReference>
<dbReference type="EMBL" id="VWVM01000024">
    <property type="protein sequence ID" value="KAA6119637.1"/>
    <property type="molecule type" value="Genomic_DNA"/>
</dbReference>
<proteinExistence type="predicted"/>
<gene>
    <name evidence="1" type="ORF">F3I20_21055</name>
</gene>
<sequence>MQVLDRHYRDPRGVVVHVTGYDREKSQVIFLRAGYEHECMRPVWQFQQFFKRVDDGPHQNHKA</sequence>
<evidence type="ECO:0000313" key="2">
    <source>
        <dbReference type="Proteomes" id="UP000324255"/>
    </source>
</evidence>
<name>A0AB34CEC5_9GAMM</name>
<keyword evidence="2" id="KW-1185">Reference proteome</keyword>
<protein>
    <submittedName>
        <fullName evidence="1">DUF4222 domain-containing protein</fullName>
    </submittedName>
</protein>